<reference evidence="2 3" key="1">
    <citation type="submission" date="2013-05" db="EMBL/GenBank/DDBJ databases">
        <title>Draft genome of the parasitic nematode Anyclostoma ceylanicum.</title>
        <authorList>
            <person name="Mitreva M."/>
        </authorList>
    </citation>
    <scope>NUCLEOTIDE SEQUENCE [LARGE SCALE GENOMIC DNA]</scope>
</reference>
<dbReference type="GO" id="GO:0006368">
    <property type="term" value="P:transcription elongation by RNA polymerase II"/>
    <property type="evidence" value="ECO:0007669"/>
    <property type="project" value="InterPro"/>
</dbReference>
<dbReference type="Proteomes" id="UP000054495">
    <property type="component" value="Unassembled WGS sequence"/>
</dbReference>
<sequence length="451" mass="50904">MSDSDTGSDDNEPKNENNANSHDSDSTPSHRSNTPSHRSNTPSHRSNTPSQQSNHDENSQDMPSERDSEKSDSERSSASPRKNKKSLIDDSSEDEGAKSGTEEATTTARIFGDDVSSSDSDDERGDAVKKKRQEKDSDGNHSDASRGSDNSVHGIRMYPEQEEEPEKELPPTIIEATMSKVDCDFGDGIQFMKIPNFFSVALKPFDPETYEEDEDDDQVDEEGRNRLKLKHLFVRQGTGLVAQKIFDRKLIFRPHSTDNRSCVMNDKERTFPKGISSGILYLTERQCFADYKESVDHSLENLCMRVSINGLVVMGVTMNMAERTRKSGQVRMVAEVGLNPEQARREAVRREEEALRAAIRRETQQRRTKDRHRPNAAYLEGRPEYSDEEADNTPRGRGRGFDAPLIGASDSEDSDAGRRGNEREAEDSDEEFRRKKQQQKKKIVTSDEESD</sequence>
<dbReference type="GO" id="GO:0032968">
    <property type="term" value="P:positive regulation of transcription elongation by RNA polymerase II"/>
    <property type="evidence" value="ECO:0007669"/>
    <property type="project" value="TreeGrafter"/>
</dbReference>
<dbReference type="InterPro" id="IPR007149">
    <property type="entry name" value="Leo1"/>
</dbReference>
<evidence type="ECO:0000313" key="3">
    <source>
        <dbReference type="Proteomes" id="UP000054495"/>
    </source>
</evidence>
<dbReference type="EMBL" id="KE124805">
    <property type="protein sequence ID" value="EPB78813.1"/>
    <property type="molecule type" value="Genomic_DNA"/>
</dbReference>
<dbReference type="PANTHER" id="PTHR23146:SF0">
    <property type="entry name" value="RNA POLYMERASE-ASSOCIATED PROTEIN LEO1"/>
    <property type="match status" value="1"/>
</dbReference>
<evidence type="ECO:0000256" key="1">
    <source>
        <dbReference type="SAM" id="MobiDB-lite"/>
    </source>
</evidence>
<dbReference type="PANTHER" id="PTHR23146">
    <property type="entry name" value="LEO1 PROTEIN"/>
    <property type="match status" value="1"/>
</dbReference>
<keyword evidence="3" id="KW-1185">Reference proteome</keyword>
<evidence type="ECO:0000313" key="2">
    <source>
        <dbReference type="EMBL" id="EPB78813.1"/>
    </source>
</evidence>
<dbReference type="GO" id="GO:0016593">
    <property type="term" value="C:Cdc73/Paf1 complex"/>
    <property type="evidence" value="ECO:0007669"/>
    <property type="project" value="InterPro"/>
</dbReference>
<feature type="compositionally biased region" description="Acidic residues" evidence="1">
    <location>
        <begin position="1"/>
        <end position="10"/>
    </location>
</feature>
<feature type="compositionally biased region" description="Polar residues" evidence="1">
    <location>
        <begin position="16"/>
        <end position="53"/>
    </location>
</feature>
<dbReference type="AlphaFoldDB" id="A0A0D6M5R8"/>
<feature type="region of interest" description="Disordered" evidence="1">
    <location>
        <begin position="1"/>
        <end position="153"/>
    </location>
</feature>
<feature type="region of interest" description="Disordered" evidence="1">
    <location>
        <begin position="360"/>
        <end position="451"/>
    </location>
</feature>
<accession>A0A0D6M5R8</accession>
<organism evidence="2 3">
    <name type="scientific">Ancylostoma ceylanicum</name>
    <dbReference type="NCBI Taxonomy" id="53326"/>
    <lineage>
        <taxon>Eukaryota</taxon>
        <taxon>Metazoa</taxon>
        <taxon>Ecdysozoa</taxon>
        <taxon>Nematoda</taxon>
        <taxon>Chromadorea</taxon>
        <taxon>Rhabditida</taxon>
        <taxon>Rhabditina</taxon>
        <taxon>Rhabditomorpha</taxon>
        <taxon>Strongyloidea</taxon>
        <taxon>Ancylostomatidae</taxon>
        <taxon>Ancylostomatinae</taxon>
        <taxon>Ancylostoma</taxon>
    </lineage>
</organism>
<feature type="compositionally biased region" description="Basic and acidic residues" evidence="1">
    <location>
        <begin position="54"/>
        <end position="75"/>
    </location>
</feature>
<protein>
    <submittedName>
        <fullName evidence="2">Leo1-like protein</fullName>
    </submittedName>
</protein>
<dbReference type="GO" id="GO:1990269">
    <property type="term" value="F:RNA polymerase II C-terminal domain phosphoserine binding"/>
    <property type="evidence" value="ECO:0007669"/>
    <property type="project" value="TreeGrafter"/>
</dbReference>
<feature type="compositionally biased region" description="Basic and acidic residues" evidence="1">
    <location>
        <begin position="125"/>
        <end position="146"/>
    </location>
</feature>
<name>A0A0D6M5R8_9BILA</name>
<feature type="compositionally biased region" description="Basic residues" evidence="1">
    <location>
        <begin position="434"/>
        <end position="443"/>
    </location>
</feature>
<proteinExistence type="predicted"/>
<gene>
    <name evidence="2" type="ORF">ANCCEY_02092</name>
</gene>